<gene>
    <name evidence="2" type="primary">vgrG</name>
    <name evidence="2" type="ORF">OIK44_22340</name>
</gene>
<proteinExistence type="predicted"/>
<comment type="caution">
    <text evidence="2">The sequence shown here is derived from an EMBL/GenBank/DDBJ whole genome shotgun (WGS) entry which is preliminary data.</text>
</comment>
<dbReference type="SUPFAM" id="SSF69279">
    <property type="entry name" value="Phage tail proteins"/>
    <property type="match status" value="1"/>
</dbReference>
<feature type="domain" description="Gp5/Type VI secretion system Vgr protein OB-fold" evidence="1">
    <location>
        <begin position="380"/>
        <end position="454"/>
    </location>
</feature>
<dbReference type="InterPro" id="IPR037026">
    <property type="entry name" value="Vgr_OB-fold_dom_sf"/>
</dbReference>
<reference evidence="2 3" key="1">
    <citation type="submission" date="2022-10" db="EMBL/GenBank/DDBJ databases">
        <title>Janthinobacterium sp. hw3 Genome sequencing.</title>
        <authorList>
            <person name="Park S."/>
        </authorList>
    </citation>
    <scope>NUCLEOTIDE SEQUENCE [LARGE SCALE GENOMIC DNA]</scope>
    <source>
        <strain evidence="3">hw3</strain>
    </source>
</reference>
<dbReference type="EMBL" id="JAQQXR010000012">
    <property type="protein sequence ID" value="MDC8760335.1"/>
    <property type="molecule type" value="Genomic_DNA"/>
</dbReference>
<evidence type="ECO:0000313" key="3">
    <source>
        <dbReference type="Proteomes" id="UP001221208"/>
    </source>
</evidence>
<sequence>MSKPPPSPALAANGVLNLIISSNGAALPGTFRLISLTVTKTVNKLSQARLIFSDGDMSAQEFVLSDSDSLVPGASIGVEAGYGSDAVPIFAGVVVRHGLHVAADNQAHLIVDCRHPAFALTLSRSNANFIDNTDSAAITTILQSCSGLKVDVAATQASYHGLVQYYSSDWDFVLARAEANGLLVITADGGVTVQPPKTDGEPVLSVAYGTDLMHFEADIDARTQFKQVVGVTWDPGAQAIAEQKAPAVALKLQGNLAAAALAAVGGVETLRLQTPAPLETTALKAWADARQLKAALARVRGSMRFQGSALAVPGALIALAGVGKRFSGKVFVSGVEHVIADGNWYTDVVFGLAPDWNAAPQGGAGEAASGLTPGVGGLQIGVVSKLDADPAGQHRIQVTIPVLQDKSAGVWARLASAYGSEQVGAFFIPEIGDEVIVGYLNNDPSNPLVLASLYSSKRAPPYSLTAENYIKAIVTKGLLKIEFDDEKKVMTLLTPAGNSVVMSDDAKSIVVKDQNGNKVALDQQGILLDSPKDIVLKAGGKITLQAGTDIEAKAMNISSKASAALTAEGTTSAELSASGQLTIKGATVMIN</sequence>
<dbReference type="NCBIfam" id="TIGR01646">
    <property type="entry name" value="vgr_GE"/>
    <property type="match status" value="1"/>
</dbReference>
<accession>A0ABT5K6Q7</accession>
<organism evidence="2 3">
    <name type="scientific">Janthinobacterium fluminis</name>
    <dbReference type="NCBI Taxonomy" id="2987524"/>
    <lineage>
        <taxon>Bacteria</taxon>
        <taxon>Pseudomonadati</taxon>
        <taxon>Pseudomonadota</taxon>
        <taxon>Betaproteobacteria</taxon>
        <taxon>Burkholderiales</taxon>
        <taxon>Oxalobacteraceae</taxon>
        <taxon>Janthinobacterium</taxon>
    </lineage>
</organism>
<evidence type="ECO:0000259" key="1">
    <source>
        <dbReference type="Pfam" id="PF04717"/>
    </source>
</evidence>
<dbReference type="Gene3D" id="2.40.50.230">
    <property type="entry name" value="Gp5 N-terminal domain"/>
    <property type="match status" value="1"/>
</dbReference>
<dbReference type="SUPFAM" id="SSF69255">
    <property type="entry name" value="gp5 N-terminal domain-like"/>
    <property type="match status" value="1"/>
</dbReference>
<dbReference type="RefSeq" id="WP_273674066.1">
    <property type="nucleotide sequence ID" value="NZ_JAQQXR010000012.1"/>
</dbReference>
<name>A0ABT5K6Q7_9BURK</name>
<dbReference type="InterPro" id="IPR006533">
    <property type="entry name" value="T6SS_Vgr_RhsGE"/>
</dbReference>
<dbReference type="InterPro" id="IPR006531">
    <property type="entry name" value="Gp5/Vgr_OB"/>
</dbReference>
<keyword evidence="3" id="KW-1185">Reference proteome</keyword>
<dbReference type="SUPFAM" id="SSF69349">
    <property type="entry name" value="Phage fibre proteins"/>
    <property type="match status" value="1"/>
</dbReference>
<evidence type="ECO:0000313" key="2">
    <source>
        <dbReference type="EMBL" id="MDC8760335.1"/>
    </source>
</evidence>
<dbReference type="Proteomes" id="UP001221208">
    <property type="component" value="Unassembled WGS sequence"/>
</dbReference>
<protein>
    <submittedName>
        <fullName evidence="2">Type VI secretion system tip protein VgrG</fullName>
    </submittedName>
</protein>
<dbReference type="Pfam" id="PF04717">
    <property type="entry name" value="Phage_base_V"/>
    <property type="match status" value="1"/>
</dbReference>